<keyword evidence="2" id="KW-0963">Cytoplasm</keyword>
<dbReference type="GO" id="GO:0005507">
    <property type="term" value="F:copper ion binding"/>
    <property type="evidence" value="ECO:0007669"/>
    <property type="project" value="TreeGrafter"/>
</dbReference>
<dbReference type="RefSeq" id="WP_018081175.1">
    <property type="nucleotide sequence ID" value="NZ_AQWM01000004.1"/>
</dbReference>
<organism evidence="3 4">
    <name type="scientific">Asticcacaulis benevestitus DSM 16100 = ATCC BAA-896</name>
    <dbReference type="NCBI Taxonomy" id="1121022"/>
    <lineage>
        <taxon>Bacteria</taxon>
        <taxon>Pseudomonadati</taxon>
        <taxon>Pseudomonadota</taxon>
        <taxon>Alphaproteobacteria</taxon>
        <taxon>Caulobacterales</taxon>
        <taxon>Caulobacteraceae</taxon>
        <taxon>Asticcacaulis</taxon>
    </lineage>
</organism>
<dbReference type="InterPro" id="IPR036822">
    <property type="entry name" value="CutC-like_dom_sf"/>
</dbReference>
<dbReference type="Pfam" id="PF03932">
    <property type="entry name" value="CutC"/>
    <property type="match status" value="1"/>
</dbReference>
<dbReference type="PANTHER" id="PTHR12598">
    <property type="entry name" value="COPPER HOMEOSTASIS PROTEIN CUTC"/>
    <property type="match status" value="1"/>
</dbReference>
<evidence type="ECO:0000313" key="3">
    <source>
        <dbReference type="EMBL" id="ESQ94606.1"/>
    </source>
</evidence>
<dbReference type="STRING" id="1121022.GCA_000376105_01507"/>
<dbReference type="PANTHER" id="PTHR12598:SF0">
    <property type="entry name" value="COPPER HOMEOSTASIS PROTEIN CUTC HOMOLOG"/>
    <property type="match status" value="1"/>
</dbReference>
<keyword evidence="4" id="KW-1185">Reference proteome</keyword>
<comment type="similarity">
    <text evidence="1 2">Belongs to the CutC family.</text>
</comment>
<dbReference type="EMBL" id="AWGB01000001">
    <property type="protein sequence ID" value="ESQ94606.1"/>
    <property type="molecule type" value="Genomic_DNA"/>
</dbReference>
<comment type="subcellular location">
    <subcellularLocation>
        <location evidence="2">Cytoplasm</location>
    </subcellularLocation>
</comment>
<comment type="caution">
    <text evidence="3">The sequence shown here is derived from an EMBL/GenBank/DDBJ whole genome shotgun (WGS) entry which is preliminary data.</text>
</comment>
<comment type="caution">
    <text evidence="2">Once thought to be involved in copper homeostasis, experiments in E.coli have shown this is not the case.</text>
</comment>
<evidence type="ECO:0000256" key="1">
    <source>
        <dbReference type="ARBA" id="ARBA00007768"/>
    </source>
</evidence>
<name>V4Q1W5_9CAUL</name>
<proteinExistence type="inferred from homology"/>
<dbReference type="PATRIC" id="fig|1121022.4.peg.100"/>
<sequence>MADTHPQKPHPQAGHVLLEVVVDTSAGLRAAADNGADRIELCAALGEGGLTPSVGLMRLAAETGCPTRAMIRPRAGDFTYTADELHIMHHDIVAAAACGLEGVVLGANQTSGALDEAALKSLVMHAKAHGLAVALHRSFDLAPDALEALDIALSLGITTLLTSGGGQTAAQGVNGLTALVKRAAGRIEILAGKGITAENIAAILVSGVTSVHASCSAPIPPHDNRAFALGYVNAGMRDTSAQSVAQLKAILTGAGGVS</sequence>
<dbReference type="InterPro" id="IPR005627">
    <property type="entry name" value="CutC-like"/>
</dbReference>
<dbReference type="Gene3D" id="3.20.20.380">
    <property type="entry name" value="Copper homeostasis (CutC) domain"/>
    <property type="match status" value="1"/>
</dbReference>
<evidence type="ECO:0000313" key="4">
    <source>
        <dbReference type="Proteomes" id="UP000017837"/>
    </source>
</evidence>
<dbReference type="HAMAP" id="MF_00795">
    <property type="entry name" value="CutC"/>
    <property type="match status" value="1"/>
</dbReference>
<accession>V4Q1W5</accession>
<dbReference type="eggNOG" id="COG3142">
    <property type="taxonomic scope" value="Bacteria"/>
</dbReference>
<dbReference type="AlphaFoldDB" id="V4Q1W5"/>
<dbReference type="Proteomes" id="UP000017837">
    <property type="component" value="Unassembled WGS sequence"/>
</dbReference>
<dbReference type="SUPFAM" id="SSF110395">
    <property type="entry name" value="CutC-like"/>
    <property type="match status" value="1"/>
</dbReference>
<dbReference type="GO" id="GO:0005737">
    <property type="term" value="C:cytoplasm"/>
    <property type="evidence" value="ECO:0007669"/>
    <property type="project" value="UniProtKB-SubCell"/>
</dbReference>
<evidence type="ECO:0000256" key="2">
    <source>
        <dbReference type="HAMAP-Rule" id="MF_00795"/>
    </source>
</evidence>
<gene>
    <name evidence="2" type="primary">cutC</name>
    <name evidence="3" type="ORF">ABENE_00505</name>
</gene>
<protein>
    <recommendedName>
        <fullName evidence="2">PF03932 family protein CutC</fullName>
    </recommendedName>
</protein>
<dbReference type="OrthoDB" id="9815677at2"/>
<reference evidence="3 4" key="1">
    <citation type="journal article" date="2014" name="Nature">
        <title>Sequential evolution of bacterial morphology by co-option of a developmental regulator.</title>
        <authorList>
            <person name="Jiang C."/>
            <person name="Brown P.J."/>
            <person name="Ducret A."/>
            <person name="Brun Y.V."/>
        </authorList>
    </citation>
    <scope>NUCLEOTIDE SEQUENCE [LARGE SCALE GENOMIC DNA]</scope>
    <source>
        <strain evidence="3 4">DSM 16100</strain>
    </source>
</reference>